<dbReference type="InterPro" id="IPR011008">
    <property type="entry name" value="Dimeric_a/b-barrel"/>
</dbReference>
<feature type="signal peptide" evidence="2">
    <location>
        <begin position="1"/>
        <end position="21"/>
    </location>
</feature>
<dbReference type="KEGG" id="cbae:COR50_20420"/>
<dbReference type="AlphaFoldDB" id="A0A291QZK8"/>
<evidence type="ECO:0000256" key="2">
    <source>
        <dbReference type="SAM" id="SignalP"/>
    </source>
</evidence>
<comment type="similarity">
    <text evidence="1">Belongs to the YciI family.</text>
</comment>
<dbReference type="Gene3D" id="3.30.70.1060">
    <property type="entry name" value="Dimeric alpha+beta barrel"/>
    <property type="match status" value="1"/>
</dbReference>
<keyword evidence="5" id="KW-1185">Reference proteome</keyword>
<feature type="domain" description="YCII-related" evidence="3">
    <location>
        <begin position="62"/>
        <end position="131"/>
    </location>
</feature>
<dbReference type="SUPFAM" id="SSF54909">
    <property type="entry name" value="Dimeric alpha+beta barrel"/>
    <property type="match status" value="1"/>
</dbReference>
<dbReference type="RefSeq" id="WP_098195719.1">
    <property type="nucleotide sequence ID" value="NZ_CP023777.1"/>
</dbReference>
<protein>
    <recommendedName>
        <fullName evidence="3">YCII-related domain-containing protein</fullName>
    </recommendedName>
</protein>
<dbReference type="InterPro" id="IPR005545">
    <property type="entry name" value="YCII"/>
</dbReference>
<evidence type="ECO:0000313" key="4">
    <source>
        <dbReference type="EMBL" id="ATL49351.1"/>
    </source>
</evidence>
<organism evidence="4 5">
    <name type="scientific">Chitinophaga caeni</name>
    <dbReference type="NCBI Taxonomy" id="2029983"/>
    <lineage>
        <taxon>Bacteria</taxon>
        <taxon>Pseudomonadati</taxon>
        <taxon>Bacteroidota</taxon>
        <taxon>Chitinophagia</taxon>
        <taxon>Chitinophagales</taxon>
        <taxon>Chitinophagaceae</taxon>
        <taxon>Chitinophaga</taxon>
    </lineage>
</organism>
<sequence length="152" mass="16975">MNKNIFCFLLAIVLFTCGAYAQEVKYDKALADSLGADDYGMKQYILVILKTGGNKTKDKDSLNHYFRGHLNNIHRLVGEGKLVLAGPFDKNDLQYRGIFILNVKTIDAAKTLLGTDPAYKAGIFDAELLPWYGPAALPCYIDINKKITRKEP</sequence>
<dbReference type="Pfam" id="PF03795">
    <property type="entry name" value="YCII"/>
    <property type="match status" value="1"/>
</dbReference>
<feature type="chain" id="PRO_5012358173" description="YCII-related domain-containing protein" evidence="2">
    <location>
        <begin position="22"/>
        <end position="152"/>
    </location>
</feature>
<reference evidence="4 5" key="1">
    <citation type="submission" date="2017-10" db="EMBL/GenBank/DDBJ databases">
        <title>Paenichitinophaga pekingensis gen. nov., sp. nov., isolated from activated sludge.</title>
        <authorList>
            <person name="Jin D."/>
            <person name="Kong X."/>
            <person name="Deng Y."/>
            <person name="Bai Z."/>
        </authorList>
    </citation>
    <scope>NUCLEOTIDE SEQUENCE [LARGE SCALE GENOMIC DNA]</scope>
    <source>
        <strain evidence="4 5">13</strain>
    </source>
</reference>
<evidence type="ECO:0000313" key="5">
    <source>
        <dbReference type="Proteomes" id="UP000220133"/>
    </source>
</evidence>
<evidence type="ECO:0000256" key="1">
    <source>
        <dbReference type="ARBA" id="ARBA00007689"/>
    </source>
</evidence>
<evidence type="ECO:0000259" key="3">
    <source>
        <dbReference type="Pfam" id="PF03795"/>
    </source>
</evidence>
<name>A0A291QZK8_9BACT</name>
<dbReference type="EMBL" id="CP023777">
    <property type="protein sequence ID" value="ATL49351.1"/>
    <property type="molecule type" value="Genomic_DNA"/>
</dbReference>
<keyword evidence="2" id="KW-0732">Signal</keyword>
<accession>A0A291QZK8</accession>
<dbReference type="OrthoDB" id="8481699at2"/>
<gene>
    <name evidence="4" type="ORF">COR50_20420</name>
</gene>
<proteinExistence type="inferred from homology"/>
<dbReference type="Proteomes" id="UP000220133">
    <property type="component" value="Chromosome"/>
</dbReference>